<organism evidence="2 3">
    <name type="scientific">Mycena maculata</name>
    <dbReference type="NCBI Taxonomy" id="230809"/>
    <lineage>
        <taxon>Eukaryota</taxon>
        <taxon>Fungi</taxon>
        <taxon>Dikarya</taxon>
        <taxon>Basidiomycota</taxon>
        <taxon>Agaricomycotina</taxon>
        <taxon>Agaricomycetes</taxon>
        <taxon>Agaricomycetidae</taxon>
        <taxon>Agaricales</taxon>
        <taxon>Marasmiineae</taxon>
        <taxon>Mycenaceae</taxon>
        <taxon>Mycena</taxon>
    </lineage>
</organism>
<keyword evidence="1" id="KW-0812">Transmembrane</keyword>
<reference evidence="2" key="1">
    <citation type="submission" date="2023-03" db="EMBL/GenBank/DDBJ databases">
        <title>Massive genome expansion in bonnet fungi (Mycena s.s.) driven by repeated elements and novel gene families across ecological guilds.</title>
        <authorList>
            <consortium name="Lawrence Berkeley National Laboratory"/>
            <person name="Harder C.B."/>
            <person name="Miyauchi S."/>
            <person name="Viragh M."/>
            <person name="Kuo A."/>
            <person name="Thoen E."/>
            <person name="Andreopoulos B."/>
            <person name="Lu D."/>
            <person name="Skrede I."/>
            <person name="Drula E."/>
            <person name="Henrissat B."/>
            <person name="Morin E."/>
            <person name="Kohler A."/>
            <person name="Barry K."/>
            <person name="LaButti K."/>
            <person name="Morin E."/>
            <person name="Salamov A."/>
            <person name="Lipzen A."/>
            <person name="Mereny Z."/>
            <person name="Hegedus B."/>
            <person name="Baldrian P."/>
            <person name="Stursova M."/>
            <person name="Weitz H."/>
            <person name="Taylor A."/>
            <person name="Grigoriev I.V."/>
            <person name="Nagy L.G."/>
            <person name="Martin F."/>
            <person name="Kauserud H."/>
        </authorList>
    </citation>
    <scope>NUCLEOTIDE SEQUENCE</scope>
    <source>
        <strain evidence="2">CBHHK188m</strain>
    </source>
</reference>
<dbReference type="EMBL" id="JARJLG010000016">
    <property type="protein sequence ID" value="KAJ7774309.1"/>
    <property type="molecule type" value="Genomic_DNA"/>
</dbReference>
<comment type="caution">
    <text evidence="2">The sequence shown here is derived from an EMBL/GenBank/DDBJ whole genome shotgun (WGS) entry which is preliminary data.</text>
</comment>
<name>A0AAD7JY36_9AGAR</name>
<dbReference type="PANTHER" id="PTHR37852">
    <property type="entry name" value="YALI0B21208P"/>
    <property type="match status" value="1"/>
</dbReference>
<evidence type="ECO:0000313" key="2">
    <source>
        <dbReference type="EMBL" id="KAJ7774309.1"/>
    </source>
</evidence>
<dbReference type="AlphaFoldDB" id="A0AAD7JY36"/>
<keyword evidence="1" id="KW-1133">Transmembrane helix</keyword>
<evidence type="ECO:0000313" key="3">
    <source>
        <dbReference type="Proteomes" id="UP001215280"/>
    </source>
</evidence>
<dbReference type="PANTHER" id="PTHR37852:SF1">
    <property type="entry name" value="HIG1 DOMAIN-CONTAINING PROTEIN"/>
    <property type="match status" value="1"/>
</dbReference>
<protein>
    <submittedName>
        <fullName evidence="2">Uncharacterized protein</fullName>
    </submittedName>
</protein>
<evidence type="ECO:0000256" key="1">
    <source>
        <dbReference type="SAM" id="Phobius"/>
    </source>
</evidence>
<gene>
    <name evidence="2" type="ORF">DFH07DRAFT_800963</name>
</gene>
<sequence length="166" mass="17916">MNSGGDSQNSLEGRRTYTLAIPSRLYTVPLGAVLLGAVIGVNRGARLASLRFLAENAHRTPTTQKGWYYYHKTKNYRVILGALRGAGRDGLYLGTVTLGWVLLEEGLKRVGWGPVAMSGAGVGTAGIFCGLYRLSWIRAGQTVLLGLVGGGSMDVVRWSVIRAREY</sequence>
<keyword evidence="3" id="KW-1185">Reference proteome</keyword>
<proteinExistence type="predicted"/>
<dbReference type="Proteomes" id="UP001215280">
    <property type="component" value="Unassembled WGS sequence"/>
</dbReference>
<feature type="transmembrane region" description="Helical" evidence="1">
    <location>
        <begin position="20"/>
        <end position="41"/>
    </location>
</feature>
<keyword evidence="1" id="KW-0472">Membrane</keyword>
<accession>A0AAD7JY36</accession>